<feature type="transmembrane region" description="Helical" evidence="2">
    <location>
        <begin position="37"/>
        <end position="58"/>
    </location>
</feature>
<evidence type="ECO:0000313" key="3">
    <source>
        <dbReference type="EMBL" id="MDT0650079.1"/>
    </source>
</evidence>
<keyword evidence="2" id="KW-0472">Membrane</keyword>
<keyword evidence="2" id="KW-1133">Transmembrane helix</keyword>
<dbReference type="EMBL" id="JAVRHP010000032">
    <property type="protein sequence ID" value="MDT0650079.1"/>
    <property type="molecule type" value="Genomic_DNA"/>
</dbReference>
<keyword evidence="2" id="KW-0812">Transmembrane</keyword>
<organism evidence="3 4">
    <name type="scientific">Autumnicola edwardsiae</name>
    <dbReference type="NCBI Taxonomy" id="3075594"/>
    <lineage>
        <taxon>Bacteria</taxon>
        <taxon>Pseudomonadati</taxon>
        <taxon>Bacteroidota</taxon>
        <taxon>Flavobacteriia</taxon>
        <taxon>Flavobacteriales</taxon>
        <taxon>Flavobacteriaceae</taxon>
        <taxon>Autumnicola</taxon>
    </lineage>
</organism>
<evidence type="ECO:0000256" key="1">
    <source>
        <dbReference type="SAM" id="MobiDB-lite"/>
    </source>
</evidence>
<feature type="compositionally biased region" description="Basic and acidic residues" evidence="1">
    <location>
        <begin position="1"/>
        <end position="24"/>
    </location>
</feature>
<name>A0ABU3CUQ1_9FLAO</name>
<reference evidence="3 4" key="1">
    <citation type="submission" date="2023-09" db="EMBL/GenBank/DDBJ databases">
        <authorList>
            <person name="Rey-Velasco X."/>
        </authorList>
    </citation>
    <scope>NUCLEOTIDE SEQUENCE [LARGE SCALE GENOMIC DNA]</scope>
    <source>
        <strain evidence="3 4">F297</strain>
    </source>
</reference>
<evidence type="ECO:0000256" key="2">
    <source>
        <dbReference type="SAM" id="Phobius"/>
    </source>
</evidence>
<accession>A0ABU3CUQ1</accession>
<dbReference type="RefSeq" id="WP_311484282.1">
    <property type="nucleotide sequence ID" value="NZ_JAVRHP010000032.1"/>
</dbReference>
<proteinExistence type="predicted"/>
<comment type="caution">
    <text evidence="3">The sequence shown here is derived from an EMBL/GenBank/DDBJ whole genome shotgun (WGS) entry which is preliminary data.</text>
</comment>
<sequence>MSTKDKNSAPYPTDRDDKKHERNQSTEVNRSSSNIKIIGLVIVLVVVVLLILVFAGIIG</sequence>
<keyword evidence="4" id="KW-1185">Reference proteome</keyword>
<dbReference type="Proteomes" id="UP001248819">
    <property type="component" value="Unassembled WGS sequence"/>
</dbReference>
<protein>
    <submittedName>
        <fullName evidence="3">Uncharacterized protein</fullName>
    </submittedName>
</protein>
<feature type="region of interest" description="Disordered" evidence="1">
    <location>
        <begin position="1"/>
        <end position="30"/>
    </location>
</feature>
<gene>
    <name evidence="3" type="ORF">RM529_07985</name>
</gene>
<evidence type="ECO:0000313" key="4">
    <source>
        <dbReference type="Proteomes" id="UP001248819"/>
    </source>
</evidence>